<protein>
    <submittedName>
        <fullName evidence="7">Bilin-binding protein-like</fullName>
    </submittedName>
</protein>
<dbReference type="PANTHER" id="PTHR10612:SF62">
    <property type="entry name" value="LIPOCALIN_CYTOSOLIC FATTY-ACID BINDING DOMAIN-CONTAINING PROTEIN"/>
    <property type="match status" value="1"/>
</dbReference>
<dbReference type="InterPro" id="IPR000566">
    <property type="entry name" value="Lipocln_cytosolic_FA-bd_dom"/>
</dbReference>
<dbReference type="SUPFAM" id="SSF50814">
    <property type="entry name" value="Lipocalins"/>
    <property type="match status" value="1"/>
</dbReference>
<accession>A0ABM4ARQ4</accession>
<evidence type="ECO:0000259" key="5">
    <source>
        <dbReference type="Pfam" id="PF00061"/>
    </source>
</evidence>
<dbReference type="InterPro" id="IPR022271">
    <property type="entry name" value="Lipocalin_ApoD"/>
</dbReference>
<name>A0ABM4ARQ4_VANTA</name>
<dbReference type="InterPro" id="IPR012674">
    <property type="entry name" value="Calycin"/>
</dbReference>
<dbReference type="PIRSF" id="PIRSF036893">
    <property type="entry name" value="Lipocalin_ApoD"/>
    <property type="match status" value="1"/>
</dbReference>
<dbReference type="PANTHER" id="PTHR10612">
    <property type="entry name" value="APOLIPOPROTEIN D"/>
    <property type="match status" value="1"/>
</dbReference>
<evidence type="ECO:0000256" key="4">
    <source>
        <dbReference type="SAM" id="SignalP"/>
    </source>
</evidence>
<dbReference type="RefSeq" id="XP_064073984.1">
    <property type="nucleotide sequence ID" value="XM_064217914.1"/>
</dbReference>
<dbReference type="InterPro" id="IPR003057">
    <property type="entry name" value="Invtbrt_color"/>
</dbReference>
<proteinExistence type="inferred from homology"/>
<dbReference type="Proteomes" id="UP001652626">
    <property type="component" value="Chromosome 19"/>
</dbReference>
<evidence type="ECO:0000313" key="7">
    <source>
        <dbReference type="RefSeq" id="XP_064073984.1"/>
    </source>
</evidence>
<dbReference type="GeneID" id="113399288"/>
<evidence type="ECO:0000313" key="6">
    <source>
        <dbReference type="Proteomes" id="UP001652626"/>
    </source>
</evidence>
<dbReference type="Gene3D" id="2.40.128.20">
    <property type="match status" value="1"/>
</dbReference>
<comment type="similarity">
    <text evidence="1 3">Belongs to the calycin superfamily. Lipocalin family.</text>
</comment>
<gene>
    <name evidence="7" type="primary">LOC113399288</name>
</gene>
<dbReference type="Pfam" id="PF00061">
    <property type="entry name" value="Lipocalin"/>
    <property type="match status" value="1"/>
</dbReference>
<feature type="chain" id="PRO_5045231887" evidence="4">
    <location>
        <begin position="16"/>
        <end position="193"/>
    </location>
</feature>
<feature type="signal peptide" evidence="4">
    <location>
        <begin position="1"/>
        <end position="15"/>
    </location>
</feature>
<feature type="domain" description="Lipocalin/cytosolic fatty-acid binding" evidence="5">
    <location>
        <begin position="39"/>
        <end position="175"/>
    </location>
</feature>
<dbReference type="PRINTS" id="PR01273">
    <property type="entry name" value="INVTBRTCOLOR"/>
</dbReference>
<sequence>MYRIALLSLVVSVFARIISDSCPKVTNVEDFNFDAYGDGVWFEVARYPDAVVKDGKCGILTYKQDGDVKKIKYTFVSNKKLMTIEGNAKLANDAGTTGKLIHSLPYGDIKGTVIDSELNILAIDYDNFFICYYCQFDEAQKNYRESAWVLSRSKTLSEEAKAVVDKYVKDSKFLNDSKFVWLPANDEDCWVEA</sequence>
<keyword evidence="6" id="KW-1185">Reference proteome</keyword>
<reference evidence="7" key="1">
    <citation type="submission" date="2025-08" db="UniProtKB">
        <authorList>
            <consortium name="RefSeq"/>
        </authorList>
    </citation>
    <scope>IDENTIFICATION</scope>
    <source>
        <tissue evidence="7">Whole body</tissue>
    </source>
</reference>
<organism evidence="6 7">
    <name type="scientific">Vanessa tameamea</name>
    <name type="common">Kamehameha butterfly</name>
    <dbReference type="NCBI Taxonomy" id="334116"/>
    <lineage>
        <taxon>Eukaryota</taxon>
        <taxon>Metazoa</taxon>
        <taxon>Ecdysozoa</taxon>
        <taxon>Arthropoda</taxon>
        <taxon>Hexapoda</taxon>
        <taxon>Insecta</taxon>
        <taxon>Pterygota</taxon>
        <taxon>Neoptera</taxon>
        <taxon>Endopterygota</taxon>
        <taxon>Lepidoptera</taxon>
        <taxon>Glossata</taxon>
        <taxon>Ditrysia</taxon>
        <taxon>Papilionoidea</taxon>
        <taxon>Nymphalidae</taxon>
        <taxon>Nymphalinae</taxon>
        <taxon>Vanessa</taxon>
    </lineage>
</organism>
<keyword evidence="4" id="KW-0732">Signal</keyword>
<keyword evidence="2" id="KW-1015">Disulfide bond</keyword>
<evidence type="ECO:0000256" key="3">
    <source>
        <dbReference type="PIRNR" id="PIRNR036893"/>
    </source>
</evidence>
<evidence type="ECO:0000256" key="2">
    <source>
        <dbReference type="ARBA" id="ARBA00023157"/>
    </source>
</evidence>
<evidence type="ECO:0000256" key="1">
    <source>
        <dbReference type="ARBA" id="ARBA00006889"/>
    </source>
</evidence>